<accession>A0A2Z6RUJ8</accession>
<dbReference type="InterPro" id="IPR012677">
    <property type="entry name" value="Nucleotide-bd_a/b_plait_sf"/>
</dbReference>
<dbReference type="SUPFAM" id="SSF54928">
    <property type="entry name" value="RNA-binding domain, RBD"/>
    <property type="match status" value="1"/>
</dbReference>
<comment type="caution">
    <text evidence="11">The sequence shown here is derived from an EMBL/GenBank/DDBJ whole genome shotgun (WGS) entry which is preliminary data.</text>
</comment>
<dbReference type="EMBL" id="BEXD01004038">
    <property type="protein sequence ID" value="GBC05921.1"/>
    <property type="molecule type" value="Genomic_DNA"/>
</dbReference>
<feature type="compositionally biased region" description="Basic residues" evidence="9">
    <location>
        <begin position="327"/>
        <end position="337"/>
    </location>
</feature>
<evidence type="ECO:0000256" key="2">
    <source>
        <dbReference type="ARBA" id="ARBA00004642"/>
    </source>
</evidence>
<evidence type="ECO:0000256" key="3">
    <source>
        <dbReference type="ARBA" id="ARBA00022664"/>
    </source>
</evidence>
<dbReference type="Gene3D" id="3.30.70.330">
    <property type="match status" value="1"/>
</dbReference>
<gene>
    <name evidence="11" type="ORF">RclHR1_06500003</name>
</gene>
<dbReference type="GO" id="GO:0016607">
    <property type="term" value="C:nuclear speck"/>
    <property type="evidence" value="ECO:0007669"/>
    <property type="project" value="UniProtKB-SubCell"/>
</dbReference>
<keyword evidence="8" id="KW-0175">Coiled coil</keyword>
<dbReference type="SMART" id="SM00360">
    <property type="entry name" value="RRM"/>
    <property type="match status" value="1"/>
</dbReference>
<dbReference type="Proteomes" id="UP000247702">
    <property type="component" value="Unassembled WGS sequence"/>
</dbReference>
<protein>
    <recommendedName>
        <fullName evidence="10">RRM domain-containing protein</fullName>
    </recommendedName>
</protein>
<dbReference type="InterPro" id="IPR034143">
    <property type="entry name" value="snRNP70_RRM"/>
</dbReference>
<comment type="subcellular location">
    <subcellularLocation>
        <location evidence="1">Nucleus speckle</location>
    </subcellularLocation>
    <subcellularLocation>
        <location evidence="2">Nucleus</location>
        <location evidence="2">Nucleoplasm</location>
    </subcellularLocation>
</comment>
<dbReference type="InterPro" id="IPR051183">
    <property type="entry name" value="U1_U11-U12_snRNP_70-35kDa"/>
</dbReference>
<keyword evidence="5" id="KW-0539">Nucleus</keyword>
<evidence type="ECO:0000256" key="8">
    <source>
        <dbReference type="SAM" id="Coils"/>
    </source>
</evidence>
<reference evidence="11 12" key="1">
    <citation type="submission" date="2017-11" db="EMBL/GenBank/DDBJ databases">
        <title>The genome of Rhizophagus clarus HR1 reveals common genetic basis of auxotrophy among arbuscular mycorrhizal fungi.</title>
        <authorList>
            <person name="Kobayashi Y."/>
        </authorList>
    </citation>
    <scope>NUCLEOTIDE SEQUENCE [LARGE SCALE GENOMIC DNA]</scope>
    <source>
        <strain evidence="11 12">HR1</strain>
    </source>
</reference>
<dbReference type="InterPro" id="IPR022023">
    <property type="entry name" value="U1snRNP70_N"/>
</dbReference>
<dbReference type="GO" id="GO:0071004">
    <property type="term" value="C:U2-type prespliceosome"/>
    <property type="evidence" value="ECO:0007669"/>
    <property type="project" value="TreeGrafter"/>
</dbReference>
<dbReference type="GO" id="GO:0003729">
    <property type="term" value="F:mRNA binding"/>
    <property type="evidence" value="ECO:0007669"/>
    <property type="project" value="TreeGrafter"/>
</dbReference>
<evidence type="ECO:0000256" key="5">
    <source>
        <dbReference type="ARBA" id="ARBA00023242"/>
    </source>
</evidence>
<evidence type="ECO:0000256" key="9">
    <source>
        <dbReference type="SAM" id="MobiDB-lite"/>
    </source>
</evidence>
<evidence type="ECO:0000256" key="7">
    <source>
        <dbReference type="PROSITE-ProRule" id="PRU00176"/>
    </source>
</evidence>
<dbReference type="GO" id="GO:0005685">
    <property type="term" value="C:U1 snRNP"/>
    <property type="evidence" value="ECO:0007669"/>
    <property type="project" value="TreeGrafter"/>
</dbReference>
<sequence>MVIMYVTDNLFKRIICDWFYFFLKIFILIKRNKDEIRINNCNWSDLLYNRNLIMTDKLPHNLLALFAPRPPLPYAKPLDRDPVKRKGPSVTGVGQYVPLLKDYDPDYVPTETVEEKKKRKLAEKKKKAEEAIKKGLEEWDPNKDENVTGDPFKTLFVARMSYDITEKDLRREFEMYGPVENIRIVKRKDDGKPRGYAFIEFEREKDMKAAYKDADGVKLLGRRILVDVERGRTVKGWRPRRLGGGLGGTRIGGPEQNQKYSGREGSYAIHTSHPPPASTHDRDYRSHSRGTSGGYGYSSSSNGSRYGSRHGGGYGSSYDRDRDYRRRSGRSRSRSPGRYRDDRYGSKGRDRRR</sequence>
<evidence type="ECO:0000313" key="12">
    <source>
        <dbReference type="Proteomes" id="UP000247702"/>
    </source>
</evidence>
<dbReference type="CDD" id="cd12236">
    <property type="entry name" value="RRM_snRNP70"/>
    <property type="match status" value="1"/>
</dbReference>
<dbReference type="Pfam" id="PF00076">
    <property type="entry name" value="RRM_1"/>
    <property type="match status" value="1"/>
</dbReference>
<evidence type="ECO:0000313" key="11">
    <source>
        <dbReference type="EMBL" id="GBC05921.1"/>
    </source>
</evidence>
<feature type="compositionally biased region" description="Basic and acidic residues" evidence="9">
    <location>
        <begin position="338"/>
        <end position="353"/>
    </location>
</feature>
<feature type="compositionally biased region" description="Low complexity" evidence="9">
    <location>
        <begin position="297"/>
        <end position="306"/>
    </location>
</feature>
<evidence type="ECO:0000259" key="10">
    <source>
        <dbReference type="PROSITE" id="PS50102"/>
    </source>
</evidence>
<keyword evidence="12" id="KW-1185">Reference proteome</keyword>
<dbReference type="PANTHER" id="PTHR13952">
    <property type="entry name" value="U1 SMALL NUCLEAR RIBONUCLEOPROTEIN 70 KD"/>
    <property type="match status" value="1"/>
</dbReference>
<organism evidence="11 12">
    <name type="scientific">Rhizophagus clarus</name>
    <dbReference type="NCBI Taxonomy" id="94130"/>
    <lineage>
        <taxon>Eukaryota</taxon>
        <taxon>Fungi</taxon>
        <taxon>Fungi incertae sedis</taxon>
        <taxon>Mucoromycota</taxon>
        <taxon>Glomeromycotina</taxon>
        <taxon>Glomeromycetes</taxon>
        <taxon>Glomerales</taxon>
        <taxon>Glomeraceae</taxon>
        <taxon>Rhizophagus</taxon>
    </lineage>
</organism>
<dbReference type="AlphaFoldDB" id="A0A2Z6RUJ8"/>
<feature type="compositionally biased region" description="Gly residues" evidence="9">
    <location>
        <begin position="242"/>
        <end position="251"/>
    </location>
</feature>
<keyword evidence="6" id="KW-0687">Ribonucleoprotein</keyword>
<dbReference type="GO" id="GO:0030619">
    <property type="term" value="F:U1 snRNA binding"/>
    <property type="evidence" value="ECO:0007669"/>
    <property type="project" value="InterPro"/>
</dbReference>
<dbReference type="STRING" id="94130.A0A2Z6RUJ8"/>
<evidence type="ECO:0000256" key="6">
    <source>
        <dbReference type="ARBA" id="ARBA00023274"/>
    </source>
</evidence>
<dbReference type="Pfam" id="PF12220">
    <property type="entry name" value="U1snRNP70_N"/>
    <property type="match status" value="1"/>
</dbReference>
<evidence type="ECO:0000256" key="4">
    <source>
        <dbReference type="ARBA" id="ARBA00022884"/>
    </source>
</evidence>
<dbReference type="PROSITE" id="PS50102">
    <property type="entry name" value="RRM"/>
    <property type="match status" value="1"/>
</dbReference>
<keyword evidence="4 7" id="KW-0694">RNA-binding</keyword>
<name>A0A2Z6RUJ8_9GLOM</name>
<feature type="coiled-coil region" evidence="8">
    <location>
        <begin position="111"/>
        <end position="138"/>
    </location>
</feature>
<dbReference type="GO" id="GO:0000398">
    <property type="term" value="P:mRNA splicing, via spliceosome"/>
    <property type="evidence" value="ECO:0007669"/>
    <property type="project" value="TreeGrafter"/>
</dbReference>
<feature type="region of interest" description="Disordered" evidence="9">
    <location>
        <begin position="237"/>
        <end position="353"/>
    </location>
</feature>
<dbReference type="PANTHER" id="PTHR13952:SF5">
    <property type="entry name" value="U1 SMALL NUCLEAR RIBONUCLEOPROTEIN 70 KDA"/>
    <property type="match status" value="1"/>
</dbReference>
<proteinExistence type="predicted"/>
<evidence type="ECO:0000256" key="1">
    <source>
        <dbReference type="ARBA" id="ARBA00004324"/>
    </source>
</evidence>
<dbReference type="FunFam" id="3.30.70.330:FF:000153">
    <property type="entry name" value="U1 small nuclear ribonucleoprotein 70 kDa"/>
    <property type="match status" value="1"/>
</dbReference>
<keyword evidence="3" id="KW-0507">mRNA processing</keyword>
<dbReference type="InterPro" id="IPR000504">
    <property type="entry name" value="RRM_dom"/>
</dbReference>
<feature type="domain" description="RRM" evidence="10">
    <location>
        <begin position="153"/>
        <end position="231"/>
    </location>
</feature>
<dbReference type="InterPro" id="IPR035979">
    <property type="entry name" value="RBD_domain_sf"/>
</dbReference>
<dbReference type="GO" id="GO:0071011">
    <property type="term" value="C:precatalytic spliceosome"/>
    <property type="evidence" value="ECO:0007669"/>
    <property type="project" value="TreeGrafter"/>
</dbReference>